<feature type="compositionally biased region" description="Basic residues" evidence="1">
    <location>
        <begin position="27"/>
        <end position="36"/>
    </location>
</feature>
<dbReference type="AlphaFoldDB" id="A0A6L2J159"/>
<accession>A0A6L2J159</accession>
<dbReference type="EMBL" id="BKCJ010000184">
    <property type="protein sequence ID" value="GEU30743.1"/>
    <property type="molecule type" value="Genomic_DNA"/>
</dbReference>
<feature type="region of interest" description="Disordered" evidence="1">
    <location>
        <begin position="14"/>
        <end position="87"/>
    </location>
</feature>
<feature type="compositionally biased region" description="Basic and acidic residues" evidence="1">
    <location>
        <begin position="14"/>
        <end position="26"/>
    </location>
</feature>
<feature type="compositionally biased region" description="Low complexity" evidence="1">
    <location>
        <begin position="57"/>
        <end position="70"/>
    </location>
</feature>
<comment type="caution">
    <text evidence="2">The sequence shown here is derived from an EMBL/GenBank/DDBJ whole genome shotgun (WGS) entry which is preliminary data.</text>
</comment>
<evidence type="ECO:0000313" key="2">
    <source>
        <dbReference type="EMBL" id="GEU30743.1"/>
    </source>
</evidence>
<feature type="compositionally biased region" description="Pro residues" evidence="1">
    <location>
        <begin position="42"/>
        <end position="56"/>
    </location>
</feature>
<sequence>MQLYEALEKYINRDHSEELLKDLADVRKKKKKRRGSPKTPHGSPPHEPPPPPPPAGPSGASGSPGASGSSQVLPSPPPPPSTNQEGELAARLWKPLEEERPATPEPTWSIPSLDVPIPKNNWASALASTYTPPPEDSLLVQTGPAFELVKAFHPNVIHLQYQMEECHKLLTDSVDDSILRYNVGKPLPLDGPPGQVTIQSDFFFNKDLEYLRYGSKGGRPALSISKIKAACYPDDGLEKMVPDQMWIKKECKYDIAAMYGISHWWFQRQRFYIDRHTSKGDRRAVRTHMRILSVVKIKVFSMYGYDYMKKIVLRRADLNEHIIAERNFKYLYPSFEYKHEYTVIDSSRAVMFWDRYGVHMIMRFNKIHKFNDGTLQQIDEALDYRVKEFKVTVCSSLRSLKSKRTIESRAKRSSKIISLVYSSIMLASSYTVKRILTVAAAGQRDINSQHRAHTSNTLSMT</sequence>
<protein>
    <submittedName>
        <fullName evidence="2">Uncharacterized protein</fullName>
    </submittedName>
</protein>
<name>A0A6L2J159_TANCI</name>
<organism evidence="2">
    <name type="scientific">Tanacetum cinerariifolium</name>
    <name type="common">Dalmatian daisy</name>
    <name type="synonym">Chrysanthemum cinerariifolium</name>
    <dbReference type="NCBI Taxonomy" id="118510"/>
    <lineage>
        <taxon>Eukaryota</taxon>
        <taxon>Viridiplantae</taxon>
        <taxon>Streptophyta</taxon>
        <taxon>Embryophyta</taxon>
        <taxon>Tracheophyta</taxon>
        <taxon>Spermatophyta</taxon>
        <taxon>Magnoliopsida</taxon>
        <taxon>eudicotyledons</taxon>
        <taxon>Gunneridae</taxon>
        <taxon>Pentapetalae</taxon>
        <taxon>asterids</taxon>
        <taxon>campanulids</taxon>
        <taxon>Asterales</taxon>
        <taxon>Asteraceae</taxon>
        <taxon>Asteroideae</taxon>
        <taxon>Anthemideae</taxon>
        <taxon>Anthemidinae</taxon>
        <taxon>Tanacetum</taxon>
    </lineage>
</organism>
<reference evidence="2" key="1">
    <citation type="journal article" date="2019" name="Sci. Rep.">
        <title>Draft genome of Tanacetum cinerariifolium, the natural source of mosquito coil.</title>
        <authorList>
            <person name="Yamashiro T."/>
            <person name="Shiraishi A."/>
            <person name="Satake H."/>
            <person name="Nakayama K."/>
        </authorList>
    </citation>
    <scope>NUCLEOTIDE SEQUENCE</scope>
</reference>
<evidence type="ECO:0000256" key="1">
    <source>
        <dbReference type="SAM" id="MobiDB-lite"/>
    </source>
</evidence>
<gene>
    <name evidence="2" type="ORF">Tci_002721</name>
</gene>
<proteinExistence type="predicted"/>